<dbReference type="EMBL" id="OA570134">
    <property type="protein sequence ID" value="CAD7203063.1"/>
    <property type="molecule type" value="Genomic_DNA"/>
</dbReference>
<accession>A0A7R8ZB51</accession>
<gene>
    <name evidence="1" type="ORF">TDIB3V08_LOCUS9240</name>
</gene>
<dbReference type="AlphaFoldDB" id="A0A7R8ZB51"/>
<proteinExistence type="predicted"/>
<organism evidence="1">
    <name type="scientific">Timema douglasi</name>
    <name type="common">Walking stick</name>
    <dbReference type="NCBI Taxonomy" id="61478"/>
    <lineage>
        <taxon>Eukaryota</taxon>
        <taxon>Metazoa</taxon>
        <taxon>Ecdysozoa</taxon>
        <taxon>Arthropoda</taxon>
        <taxon>Hexapoda</taxon>
        <taxon>Insecta</taxon>
        <taxon>Pterygota</taxon>
        <taxon>Neoptera</taxon>
        <taxon>Polyneoptera</taxon>
        <taxon>Phasmatodea</taxon>
        <taxon>Timematodea</taxon>
        <taxon>Timematoidea</taxon>
        <taxon>Timematidae</taxon>
        <taxon>Timema</taxon>
    </lineage>
</organism>
<dbReference type="GO" id="GO:0005739">
    <property type="term" value="C:mitochondrion"/>
    <property type="evidence" value="ECO:0007669"/>
    <property type="project" value="InterPro"/>
</dbReference>
<dbReference type="PANTHER" id="PTHR28589">
    <property type="entry name" value="28S RIBOSOMAL PROTEIN S34, MITOCHONDRIAL"/>
    <property type="match status" value="1"/>
</dbReference>
<sequence>MMGSPMKRVKTFIGHHIRPTIEDICEQSTQYGILYGLGGHLDRSERSQGHQVELLDSDWRKEGLNKPWTTPLGREICRDPVGRLANKKITAEHPVIDRYMNRLTTLVVNSGPSKFGSLPNTKGKLTPFVIGRVPRILNKRIHIPDCQQGGGDDNKFGESIYQVKNTGISLSGASDGADKINKQSIPWLMDDMCRVHPITRVARRFSSMTPITLPNPLSNILQTSFSFHITIMPIKYIGRTTDFKGKTLWEILGNLKNFGVGRIVVRSMLERYPEPSYMKILKVEPVTHEDCRKVRVLIERVFRGRKYPKPVGLYSVSYKADYRLLHKDEEADYCSFDPGQEKPERILPRTAPFPPLFRVKELILREMKARGEPLSEEPVLEMSYHKGPCTVARIAIEGEVPTVAVNPGLGTPASPQLYQNCRMKQ</sequence>
<dbReference type="PANTHER" id="PTHR28589:SF1">
    <property type="entry name" value="SMALL RIBOSOMAL SUBUNIT PROTEIN MS34"/>
    <property type="match status" value="1"/>
</dbReference>
<dbReference type="InterPro" id="IPR032053">
    <property type="entry name" value="Ribosomal_mS34"/>
</dbReference>
<protein>
    <submittedName>
        <fullName evidence="1">Uncharacterized protein</fullName>
    </submittedName>
</protein>
<reference evidence="1" key="1">
    <citation type="submission" date="2020-11" db="EMBL/GenBank/DDBJ databases">
        <authorList>
            <person name="Tran Van P."/>
        </authorList>
    </citation>
    <scope>NUCLEOTIDE SEQUENCE</scope>
</reference>
<evidence type="ECO:0000313" key="1">
    <source>
        <dbReference type="EMBL" id="CAD7203063.1"/>
    </source>
</evidence>
<dbReference type="GO" id="GO:0003735">
    <property type="term" value="F:structural constituent of ribosome"/>
    <property type="evidence" value="ECO:0007669"/>
    <property type="project" value="InterPro"/>
</dbReference>
<dbReference type="Pfam" id="PF16053">
    <property type="entry name" value="MRP-S34"/>
    <property type="match status" value="1"/>
</dbReference>
<name>A0A7R8ZB51_TIMDO</name>